<sequence>MTTTNAASNSAQYISQLGTLSVIPWTSDPTDSERNSPYLLAYSLGDGRGGPGVVEETMRAVLGEVGLRPGEVVDLTEEPGGVSVKLLVEAGRAVLTMPYLNAQCPVPPEWERDARETGKVYFVVATRPWAEAVPGRPVDEERLRAFAGDPEMLAAAAHCVVPVRSLRG</sequence>
<evidence type="ECO:0000313" key="2">
    <source>
        <dbReference type="Proteomes" id="UP000253868"/>
    </source>
</evidence>
<proteinExistence type="predicted"/>
<name>A0A345HSC7_9ACTN</name>
<dbReference type="KEGG" id="spad:DVK44_20280"/>
<reference evidence="2" key="1">
    <citation type="submission" date="2018-07" db="EMBL/GenBank/DDBJ databases">
        <authorList>
            <person name="Zhao J."/>
        </authorList>
    </citation>
    <scope>NUCLEOTIDE SEQUENCE [LARGE SCALE GENOMIC DNA]</scope>
    <source>
        <strain evidence="2">GSSD-12</strain>
    </source>
</reference>
<protein>
    <submittedName>
        <fullName evidence="1">Uncharacterized protein</fullName>
    </submittedName>
</protein>
<dbReference type="OrthoDB" id="4309362at2"/>
<dbReference type="Pfam" id="PF19374">
    <property type="entry name" value="DUF5949"/>
    <property type="match status" value="1"/>
</dbReference>
<organism evidence="1 2">
    <name type="scientific">Streptomyces paludis</name>
    <dbReference type="NCBI Taxonomy" id="2282738"/>
    <lineage>
        <taxon>Bacteria</taxon>
        <taxon>Bacillati</taxon>
        <taxon>Actinomycetota</taxon>
        <taxon>Actinomycetes</taxon>
        <taxon>Kitasatosporales</taxon>
        <taxon>Streptomycetaceae</taxon>
        <taxon>Streptomyces</taxon>
    </lineage>
</organism>
<dbReference type="Proteomes" id="UP000253868">
    <property type="component" value="Chromosome"/>
</dbReference>
<evidence type="ECO:0000313" key="1">
    <source>
        <dbReference type="EMBL" id="AXG79601.1"/>
    </source>
</evidence>
<keyword evidence="2" id="KW-1185">Reference proteome</keyword>
<dbReference type="EMBL" id="CP031194">
    <property type="protein sequence ID" value="AXG79601.1"/>
    <property type="molecule type" value="Genomic_DNA"/>
</dbReference>
<accession>A0A345HSC7</accession>
<dbReference type="RefSeq" id="WP_114660930.1">
    <property type="nucleotide sequence ID" value="NZ_CP031194.1"/>
</dbReference>
<dbReference type="InterPro" id="IPR045993">
    <property type="entry name" value="DUF5949"/>
</dbReference>
<dbReference type="AlphaFoldDB" id="A0A345HSC7"/>
<gene>
    <name evidence="1" type="ORF">DVK44_20280</name>
</gene>